<feature type="domain" description="Bacterial type II secretion system protein E" evidence="3">
    <location>
        <begin position="136"/>
        <end position="289"/>
    </location>
</feature>
<dbReference type="InterPro" id="IPR001482">
    <property type="entry name" value="T2SS/T4SS_dom"/>
</dbReference>
<dbReference type="CDD" id="cd01130">
    <property type="entry name" value="VirB11-like_ATPase"/>
    <property type="match status" value="1"/>
</dbReference>
<dbReference type="GO" id="GO:0016887">
    <property type="term" value="F:ATP hydrolysis activity"/>
    <property type="evidence" value="ECO:0007669"/>
    <property type="project" value="InterPro"/>
</dbReference>
<gene>
    <name evidence="4" type="ORF">DOO78_22945</name>
</gene>
<sequence>MLAGEATLLRLLEPFAAALARPGTREIVVNRPGRFGVEGEDGWTWHDAPELTFARLDAILTLAASRTSKRVGPDRPSASSVLPGGERIMGARPPAAPPGTITLAIRRRAKDFTPTLEWLEERGYFAAVPGRGAAWWRAAVEAGRTILVAGAIGSSKTTFAEALIRAVPADRRLVTIEDTPEWMDLPHENWSPLYFDGERRTATDCLQDAMRLRPDWLPFQELRGGEAWAFLRARVVGHPSVTTIHGADPEAAIEAAALMVRQSPEGRALEAATVHGLLRQHVDLVAHCARDPYRLTAVMEVRP</sequence>
<keyword evidence="5" id="KW-1185">Reference proteome</keyword>
<dbReference type="RefSeq" id="WP_111472222.1">
    <property type="nucleotide sequence ID" value="NZ_QLIX01000027.1"/>
</dbReference>
<proteinExistence type="inferred from homology"/>
<dbReference type="OrthoDB" id="9810761at2"/>
<reference evidence="5" key="1">
    <citation type="submission" date="2018-06" db="EMBL/GenBank/DDBJ databases">
        <authorList>
            <person name="Khan S.A."/>
        </authorList>
    </citation>
    <scope>NUCLEOTIDE SEQUENCE [LARGE SCALE GENOMIC DNA]</scope>
    <source>
        <strain evidence="5">DB-1506</strain>
    </source>
</reference>
<dbReference type="SUPFAM" id="SSF52540">
    <property type="entry name" value="P-loop containing nucleoside triphosphate hydrolases"/>
    <property type="match status" value="1"/>
</dbReference>
<dbReference type="Gene3D" id="3.30.450.90">
    <property type="match status" value="1"/>
</dbReference>
<comment type="similarity">
    <text evidence="1">Belongs to the GSP E family.</text>
</comment>
<dbReference type="EMBL" id="QLIX01000027">
    <property type="protein sequence ID" value="RAI56099.1"/>
    <property type="molecule type" value="Genomic_DNA"/>
</dbReference>
<protein>
    <submittedName>
        <fullName evidence="4">P-type DNA transfer ATPase VirB11</fullName>
    </submittedName>
</protein>
<name>A0A327LZL4_9PROT</name>
<dbReference type="AlphaFoldDB" id="A0A327LZL4"/>
<evidence type="ECO:0000259" key="3">
    <source>
        <dbReference type="Pfam" id="PF00437"/>
    </source>
</evidence>
<organism evidence="4 5">
    <name type="scientific">Roseicella frigidaeris</name>
    <dbReference type="NCBI Taxonomy" id="2230885"/>
    <lineage>
        <taxon>Bacteria</taxon>
        <taxon>Pseudomonadati</taxon>
        <taxon>Pseudomonadota</taxon>
        <taxon>Alphaproteobacteria</taxon>
        <taxon>Acetobacterales</taxon>
        <taxon>Roseomonadaceae</taxon>
        <taxon>Roseicella</taxon>
    </lineage>
</organism>
<dbReference type="PANTHER" id="PTHR30486">
    <property type="entry name" value="TWITCHING MOTILITY PROTEIN PILT"/>
    <property type="match status" value="1"/>
</dbReference>
<evidence type="ECO:0000256" key="2">
    <source>
        <dbReference type="SAM" id="MobiDB-lite"/>
    </source>
</evidence>
<dbReference type="Pfam" id="PF00437">
    <property type="entry name" value="T2SSE"/>
    <property type="match status" value="1"/>
</dbReference>
<evidence type="ECO:0000313" key="4">
    <source>
        <dbReference type="EMBL" id="RAI56099.1"/>
    </source>
</evidence>
<feature type="region of interest" description="Disordered" evidence="2">
    <location>
        <begin position="69"/>
        <end position="93"/>
    </location>
</feature>
<dbReference type="Proteomes" id="UP000249065">
    <property type="component" value="Unassembled WGS sequence"/>
</dbReference>
<accession>A0A327LZL4</accession>
<dbReference type="InterPro" id="IPR050921">
    <property type="entry name" value="T4SS_GSP_E_ATPase"/>
</dbReference>
<evidence type="ECO:0000313" key="5">
    <source>
        <dbReference type="Proteomes" id="UP000249065"/>
    </source>
</evidence>
<comment type="caution">
    <text evidence="4">The sequence shown here is derived from an EMBL/GenBank/DDBJ whole genome shotgun (WGS) entry which is preliminary data.</text>
</comment>
<evidence type="ECO:0000256" key="1">
    <source>
        <dbReference type="ARBA" id="ARBA00006611"/>
    </source>
</evidence>
<dbReference type="Gene3D" id="3.40.50.300">
    <property type="entry name" value="P-loop containing nucleotide triphosphate hydrolases"/>
    <property type="match status" value="1"/>
</dbReference>
<dbReference type="PANTHER" id="PTHR30486:SF6">
    <property type="entry name" value="TYPE IV PILUS RETRACTATION ATPASE PILT"/>
    <property type="match status" value="1"/>
</dbReference>
<dbReference type="InterPro" id="IPR027417">
    <property type="entry name" value="P-loop_NTPase"/>
</dbReference>